<sequence length="347" mass="38195">MKTFKWITVCLLAGLLTAGITAKAEEKSKEYKESWAVSDVSTLQIINKFGEIKINNDGGSEVTIEVKVTVEAANEKKTNELLDLIDVQFQKSGKTIKAETKIANEFKSQKRFSIDYTVNIPSDKNLMIENKYGNTLVNRLEANGDFQIKYGNLSANELLTPESGSLNVNLAYGNASIGEATNMNVQVAYSPMTVETLKSLKLESKYSSFELGEGKDIQIESKYDKFRFGKVESVTATTKYSQVSIDELSKSIKIESGYGGVKVGTINPAFDFIDITNSYGQISLGLNNANYSIDASCDYCGISYPQESFEGNRIRENNSQTVKGKVGSGEGGKVFVRSRYGEIKLTN</sequence>
<comment type="caution">
    <text evidence="2">The sequence shown here is derived from an EMBL/GenBank/DDBJ whole genome shotgun (WGS) entry which is preliminary data.</text>
</comment>
<evidence type="ECO:0000313" key="2">
    <source>
        <dbReference type="EMBL" id="RIJ47213.1"/>
    </source>
</evidence>
<keyword evidence="1" id="KW-0732">Signal</keyword>
<protein>
    <recommendedName>
        <fullName evidence="4">Adhesin domain-containing protein</fullName>
    </recommendedName>
</protein>
<evidence type="ECO:0000313" key="3">
    <source>
        <dbReference type="Proteomes" id="UP000265926"/>
    </source>
</evidence>
<name>A0A399SZP1_9BACT</name>
<dbReference type="Proteomes" id="UP000265926">
    <property type="component" value="Unassembled WGS sequence"/>
</dbReference>
<dbReference type="OrthoDB" id="1117657at2"/>
<feature type="chain" id="PRO_5017338854" description="Adhesin domain-containing protein" evidence="1">
    <location>
        <begin position="25"/>
        <end position="347"/>
    </location>
</feature>
<dbReference type="RefSeq" id="WP_119438930.1">
    <property type="nucleotide sequence ID" value="NZ_QWGR01000009.1"/>
</dbReference>
<reference evidence="2 3" key="1">
    <citation type="submission" date="2018-08" db="EMBL/GenBank/DDBJ databases">
        <title>Pallidiluteibacterium maritimus gen. nov., sp. nov., isolated from coastal sediment.</title>
        <authorList>
            <person name="Zhou L.Y."/>
        </authorList>
    </citation>
    <scope>NUCLEOTIDE SEQUENCE [LARGE SCALE GENOMIC DNA]</scope>
    <source>
        <strain evidence="2 3">XSD2</strain>
    </source>
</reference>
<keyword evidence="3" id="KW-1185">Reference proteome</keyword>
<gene>
    <name evidence="2" type="ORF">D1614_15770</name>
</gene>
<dbReference type="EMBL" id="QWGR01000009">
    <property type="protein sequence ID" value="RIJ47213.1"/>
    <property type="molecule type" value="Genomic_DNA"/>
</dbReference>
<accession>A0A399SZP1</accession>
<organism evidence="2 3">
    <name type="scientific">Maribellus luteus</name>
    <dbReference type="NCBI Taxonomy" id="2305463"/>
    <lineage>
        <taxon>Bacteria</taxon>
        <taxon>Pseudomonadati</taxon>
        <taxon>Bacteroidota</taxon>
        <taxon>Bacteroidia</taxon>
        <taxon>Marinilabiliales</taxon>
        <taxon>Prolixibacteraceae</taxon>
        <taxon>Maribellus</taxon>
    </lineage>
</organism>
<dbReference type="AlphaFoldDB" id="A0A399SZP1"/>
<evidence type="ECO:0008006" key="4">
    <source>
        <dbReference type="Google" id="ProtNLM"/>
    </source>
</evidence>
<feature type="signal peptide" evidence="1">
    <location>
        <begin position="1"/>
        <end position="24"/>
    </location>
</feature>
<proteinExistence type="predicted"/>
<evidence type="ECO:0000256" key="1">
    <source>
        <dbReference type="SAM" id="SignalP"/>
    </source>
</evidence>